<feature type="compositionally biased region" description="Low complexity" evidence="1">
    <location>
        <begin position="1"/>
        <end position="21"/>
    </location>
</feature>
<feature type="region of interest" description="Disordered" evidence="1">
    <location>
        <begin position="100"/>
        <end position="119"/>
    </location>
</feature>
<organism evidence="2 3">
    <name type="scientific">Cryptomeria japonica</name>
    <name type="common">Japanese cedar</name>
    <name type="synonym">Cupressus japonica</name>
    <dbReference type="NCBI Taxonomy" id="3369"/>
    <lineage>
        <taxon>Eukaryota</taxon>
        <taxon>Viridiplantae</taxon>
        <taxon>Streptophyta</taxon>
        <taxon>Embryophyta</taxon>
        <taxon>Tracheophyta</taxon>
        <taxon>Spermatophyta</taxon>
        <taxon>Pinopsida</taxon>
        <taxon>Pinidae</taxon>
        <taxon>Conifers II</taxon>
        <taxon>Cupressales</taxon>
        <taxon>Cupressaceae</taxon>
        <taxon>Cryptomeria</taxon>
    </lineage>
</organism>
<evidence type="ECO:0000313" key="2">
    <source>
        <dbReference type="EMBL" id="GLJ59021.1"/>
    </source>
</evidence>
<protein>
    <submittedName>
        <fullName evidence="2">Uncharacterized protein</fullName>
    </submittedName>
</protein>
<feature type="compositionally biased region" description="Low complexity" evidence="1">
    <location>
        <begin position="169"/>
        <end position="189"/>
    </location>
</feature>
<keyword evidence="3" id="KW-1185">Reference proteome</keyword>
<sequence>MLNNQQRDNQQQQHQQQQQQLHLRDHWAPRTSSASRKAEPSTNMFGGGTKLSSPGELVVSGMMCSNLDSVGSEATLACSNERLAISVAAQQVAASTASVKTASQQTNQQTRETTSEFGGSGVGSAEFRLCEHCQLALIQRRSTMASGSSNSSLASSNESQWSISGLGQNNNSSTNNTKCSCSNRSNRSSLVLGGLNNPLGQQRPQQLSGSSNLLLGSTGSQRNSASASARSASIMSATTPTHFGSLSSRQSQSQHLSMAQKSSTYLMLASLSLYDLLLFTLNELIEFDQASTVPLKRGLYLGFVQLQTTVESMRLLVPRARPNMVPCARIRDNAHVSKEEWQYLKKFESHGRAMATSTTAAATLTATATTTTSSSSRLAAARTTTTTTTVAEKMPTQQTSCTLSVRTSDPSIWSVEMLSENSTAGEINGQRRRRRRRRRPR</sequence>
<feature type="compositionally biased region" description="Basic residues" evidence="1">
    <location>
        <begin position="430"/>
        <end position="441"/>
    </location>
</feature>
<feature type="region of interest" description="Disordered" evidence="1">
    <location>
        <begin position="146"/>
        <end position="233"/>
    </location>
</feature>
<dbReference type="InterPro" id="IPR039269">
    <property type="entry name" value="ANKFN1"/>
</dbReference>
<name>A0AAD3RRB8_CRYJA</name>
<dbReference type="EMBL" id="BSEH01000652">
    <property type="protein sequence ID" value="GLJ59021.1"/>
    <property type="molecule type" value="Genomic_DNA"/>
</dbReference>
<dbReference type="AlphaFoldDB" id="A0AAD3RRB8"/>
<dbReference type="PANTHER" id="PTHR21437:SF1">
    <property type="entry name" value="WIDE AWAKE"/>
    <property type="match status" value="1"/>
</dbReference>
<feature type="compositionally biased region" description="Low complexity" evidence="1">
    <location>
        <begin position="205"/>
        <end position="233"/>
    </location>
</feature>
<evidence type="ECO:0000256" key="1">
    <source>
        <dbReference type="SAM" id="MobiDB-lite"/>
    </source>
</evidence>
<proteinExistence type="predicted"/>
<feature type="compositionally biased region" description="Polar residues" evidence="1">
    <location>
        <begin position="107"/>
        <end position="117"/>
    </location>
</feature>
<reference evidence="2" key="1">
    <citation type="submission" date="2022-12" db="EMBL/GenBank/DDBJ databases">
        <title>Chromosome-Level Genome Assembly of Japanese Cedar (Cryptomeriajaponica D. Don).</title>
        <authorList>
            <person name="Fujino T."/>
            <person name="Yamaguchi K."/>
            <person name="Yokoyama T."/>
            <person name="Hamanaka T."/>
            <person name="Harazono Y."/>
            <person name="Kamada H."/>
            <person name="Kobayashi W."/>
            <person name="Ujino-Ihara T."/>
            <person name="Uchiyama K."/>
            <person name="Matsumoto A."/>
            <person name="Izuno A."/>
            <person name="Tsumura Y."/>
            <person name="Toyoda A."/>
            <person name="Shigenobu S."/>
            <person name="Moriguchi Y."/>
            <person name="Ueno S."/>
            <person name="Kasahara M."/>
        </authorList>
    </citation>
    <scope>NUCLEOTIDE SEQUENCE</scope>
</reference>
<feature type="compositionally biased region" description="Polar residues" evidence="1">
    <location>
        <begin position="30"/>
        <end position="44"/>
    </location>
</feature>
<gene>
    <name evidence="2" type="ORF">SUGI_1488630</name>
</gene>
<accession>A0AAD3RRB8</accession>
<evidence type="ECO:0000313" key="3">
    <source>
        <dbReference type="Proteomes" id="UP001234787"/>
    </source>
</evidence>
<feature type="compositionally biased region" description="Low complexity" evidence="1">
    <location>
        <begin position="146"/>
        <end position="162"/>
    </location>
</feature>
<feature type="region of interest" description="Disordered" evidence="1">
    <location>
        <begin position="420"/>
        <end position="441"/>
    </location>
</feature>
<feature type="region of interest" description="Disordered" evidence="1">
    <location>
        <begin position="1"/>
        <end position="49"/>
    </location>
</feature>
<comment type="caution">
    <text evidence="2">The sequence shown here is derived from an EMBL/GenBank/DDBJ whole genome shotgun (WGS) entry which is preliminary data.</text>
</comment>
<dbReference type="PANTHER" id="PTHR21437">
    <property type="entry name" value="WIDE AWAKE"/>
    <property type="match status" value="1"/>
</dbReference>
<dbReference type="Proteomes" id="UP001234787">
    <property type="component" value="Unassembled WGS sequence"/>
</dbReference>